<keyword evidence="2 9" id="KW-0963">Cytoplasm</keyword>
<feature type="active site" evidence="9">
    <location>
        <position position="251"/>
    </location>
</feature>
<dbReference type="NCBIfam" id="NF006829">
    <property type="entry name" value="PRK09352.1"/>
    <property type="match status" value="1"/>
</dbReference>
<comment type="subunit">
    <text evidence="9">Homodimer.</text>
</comment>
<evidence type="ECO:0000259" key="11">
    <source>
        <dbReference type="Pfam" id="PF08545"/>
    </source>
</evidence>
<dbReference type="SUPFAM" id="SSF53901">
    <property type="entry name" value="Thiolase-like"/>
    <property type="match status" value="1"/>
</dbReference>
<evidence type="ECO:0000256" key="7">
    <source>
        <dbReference type="ARBA" id="ARBA00023160"/>
    </source>
</evidence>
<sequence>MQAPAGAPYSRILGFGAYRPSRVVSNEEMCTIIESTPEWIEQRTGITERRWSTKEETLAVMSESASRQAIERAGIAPEQIDLVIVATVSHHQITPGLAPQLAYALGAGTAAAYDISAACAGFCHALAQADALIRTGAATHALVVGAERLSQITEFSDRSTAFLFADGAGAAVVGPSDTPGIGPVVWGSDGASAEVIHAPLTTEWEGEGLPKLKMDGQPVFKWASTSVARKTVEMLDRAGITVDELEVFIPHQANNRITDAMIRTLRLPEHVTVARDIKKQGNTSAASIPLAIETLYAEGQGHSGQVALIVGFGAGLVYAGQVIVLP</sequence>
<dbReference type="Proteomes" id="UP000216311">
    <property type="component" value="Unassembled WGS sequence"/>
</dbReference>
<comment type="similarity">
    <text evidence="1 9">Belongs to the thiolase-like superfamily. FabH family.</text>
</comment>
<comment type="pathway">
    <text evidence="9">Lipid metabolism; fatty acid biosynthesis.</text>
</comment>
<keyword evidence="8 9" id="KW-0012">Acyltransferase</keyword>
<dbReference type="NCBIfam" id="TIGR00747">
    <property type="entry name" value="fabH"/>
    <property type="match status" value="1"/>
</dbReference>
<dbReference type="PANTHER" id="PTHR34069">
    <property type="entry name" value="3-OXOACYL-[ACYL-CARRIER-PROTEIN] SYNTHASE 3"/>
    <property type="match status" value="1"/>
</dbReference>
<keyword evidence="4 9" id="KW-0808">Transferase</keyword>
<dbReference type="AlphaFoldDB" id="A0A255GP29"/>
<organism evidence="12 13">
    <name type="scientific">Enemella dayhoffiae</name>
    <dbReference type="NCBI Taxonomy" id="2016507"/>
    <lineage>
        <taxon>Bacteria</taxon>
        <taxon>Bacillati</taxon>
        <taxon>Actinomycetota</taxon>
        <taxon>Actinomycetes</taxon>
        <taxon>Propionibacteriales</taxon>
        <taxon>Propionibacteriaceae</taxon>
        <taxon>Enemella</taxon>
    </lineage>
</organism>
<dbReference type="InterPro" id="IPR016039">
    <property type="entry name" value="Thiolase-like"/>
</dbReference>
<dbReference type="PANTHER" id="PTHR34069:SF2">
    <property type="entry name" value="BETA-KETOACYL-[ACYL-CARRIER-PROTEIN] SYNTHASE III"/>
    <property type="match status" value="1"/>
</dbReference>
<feature type="domain" description="Beta-ketoacyl-[acyl-carrier-protein] synthase III N-terminal" evidence="11">
    <location>
        <begin position="113"/>
        <end position="190"/>
    </location>
</feature>
<keyword evidence="9" id="KW-0511">Multifunctional enzyme</keyword>
<protein>
    <recommendedName>
        <fullName evidence="9">Beta-ketoacyl-[acyl-carrier-protein] synthase III</fullName>
        <shortName evidence="9">Beta-ketoacyl-ACP synthase III</shortName>
        <shortName evidence="9">KAS III</shortName>
        <ecNumber evidence="9">2.3.1.180</ecNumber>
    </recommendedName>
    <alternativeName>
        <fullName evidence="9">3-oxoacyl-[acyl-carrier-protein] synthase 3</fullName>
    </alternativeName>
    <alternativeName>
        <fullName evidence="9">3-oxoacyl-[acyl-carrier-protein] synthase III</fullName>
    </alternativeName>
</protein>
<keyword evidence="5 9" id="KW-0276">Fatty acid metabolism</keyword>
<dbReference type="GO" id="GO:0004315">
    <property type="term" value="F:3-oxoacyl-[acyl-carrier-protein] synthase activity"/>
    <property type="evidence" value="ECO:0007669"/>
    <property type="project" value="InterPro"/>
</dbReference>
<evidence type="ECO:0000256" key="1">
    <source>
        <dbReference type="ARBA" id="ARBA00008642"/>
    </source>
</evidence>
<feature type="active site" evidence="9">
    <location>
        <position position="282"/>
    </location>
</feature>
<dbReference type="Pfam" id="PF08545">
    <property type="entry name" value="ACP_syn_III"/>
    <property type="match status" value="1"/>
</dbReference>
<dbReference type="HAMAP" id="MF_01815">
    <property type="entry name" value="FabH"/>
    <property type="match status" value="1"/>
</dbReference>
<feature type="active site" evidence="9">
    <location>
        <position position="119"/>
    </location>
</feature>
<dbReference type="GO" id="GO:0006633">
    <property type="term" value="P:fatty acid biosynthetic process"/>
    <property type="evidence" value="ECO:0007669"/>
    <property type="project" value="UniProtKB-UniRule"/>
</dbReference>
<keyword evidence="13" id="KW-1185">Reference proteome</keyword>
<evidence type="ECO:0000256" key="2">
    <source>
        <dbReference type="ARBA" id="ARBA00022490"/>
    </source>
</evidence>
<name>A0A255GP29_9ACTN</name>
<keyword evidence="3 9" id="KW-0444">Lipid biosynthesis</keyword>
<dbReference type="InterPro" id="IPR013751">
    <property type="entry name" value="ACP_syn_III_N"/>
</dbReference>
<evidence type="ECO:0000256" key="3">
    <source>
        <dbReference type="ARBA" id="ARBA00022516"/>
    </source>
</evidence>
<evidence type="ECO:0000313" key="13">
    <source>
        <dbReference type="Proteomes" id="UP000216311"/>
    </source>
</evidence>
<comment type="catalytic activity">
    <reaction evidence="9">
        <text>malonyl-[ACP] + acetyl-CoA + H(+) = 3-oxobutanoyl-[ACP] + CO2 + CoA</text>
        <dbReference type="Rhea" id="RHEA:12080"/>
        <dbReference type="Rhea" id="RHEA-COMP:9623"/>
        <dbReference type="Rhea" id="RHEA-COMP:9625"/>
        <dbReference type="ChEBI" id="CHEBI:15378"/>
        <dbReference type="ChEBI" id="CHEBI:16526"/>
        <dbReference type="ChEBI" id="CHEBI:57287"/>
        <dbReference type="ChEBI" id="CHEBI:57288"/>
        <dbReference type="ChEBI" id="CHEBI:78449"/>
        <dbReference type="ChEBI" id="CHEBI:78450"/>
        <dbReference type="EC" id="2.3.1.180"/>
    </reaction>
</comment>
<dbReference type="GO" id="GO:0005737">
    <property type="term" value="C:cytoplasm"/>
    <property type="evidence" value="ECO:0007669"/>
    <property type="project" value="UniProtKB-SubCell"/>
</dbReference>
<dbReference type="Pfam" id="PF08541">
    <property type="entry name" value="ACP_syn_III_C"/>
    <property type="match status" value="1"/>
</dbReference>
<dbReference type="UniPathway" id="UPA00094"/>
<evidence type="ECO:0000259" key="10">
    <source>
        <dbReference type="Pfam" id="PF08541"/>
    </source>
</evidence>
<evidence type="ECO:0000256" key="6">
    <source>
        <dbReference type="ARBA" id="ARBA00023098"/>
    </source>
</evidence>
<reference evidence="12 13" key="1">
    <citation type="submission" date="2017-07" db="EMBL/GenBank/DDBJ databases">
        <title>Draft whole genome sequences of clinical Proprionibacteriaceae strains.</title>
        <authorList>
            <person name="Bernier A.-M."/>
            <person name="Bernard K."/>
            <person name="Domingo M.-C."/>
        </authorList>
    </citation>
    <scope>NUCLEOTIDE SEQUENCE [LARGE SCALE GENOMIC DNA]</scope>
    <source>
        <strain evidence="12 13">NML 130396</strain>
    </source>
</reference>
<evidence type="ECO:0000313" key="12">
    <source>
        <dbReference type="EMBL" id="OYO17331.1"/>
    </source>
</evidence>
<comment type="function">
    <text evidence="9">Catalyzes the condensation reaction of fatty acid synthesis by the addition to an acyl acceptor of two carbons from malonyl-ACP. Catalyzes the first condensation reaction which initiates fatty acid synthesis and may therefore play a role in governing the total rate of fatty acid production. Possesses both acetoacetyl-ACP synthase and acetyl transacylase activities. Its substrate specificity determines the biosynthesis of branched-chain and/or straight-chain of fatty acids.</text>
</comment>
<dbReference type="InterPro" id="IPR013747">
    <property type="entry name" value="ACP_syn_III_C"/>
</dbReference>
<comment type="caution">
    <text evidence="12">The sequence shown here is derived from an EMBL/GenBank/DDBJ whole genome shotgun (WGS) entry which is preliminary data.</text>
</comment>
<keyword evidence="7 9" id="KW-0275">Fatty acid biosynthesis</keyword>
<feature type="domain" description="Beta-ketoacyl-[acyl-carrier-protein] synthase III C-terminal" evidence="10">
    <location>
        <begin position="235"/>
        <end position="323"/>
    </location>
</feature>
<proteinExistence type="inferred from homology"/>
<gene>
    <name evidence="9" type="primary">fabH</name>
    <name evidence="12" type="ORF">CGZ93_17070</name>
</gene>
<keyword evidence="6 9" id="KW-0443">Lipid metabolism</keyword>
<evidence type="ECO:0000256" key="4">
    <source>
        <dbReference type="ARBA" id="ARBA00022679"/>
    </source>
</evidence>
<evidence type="ECO:0000256" key="8">
    <source>
        <dbReference type="ARBA" id="ARBA00023315"/>
    </source>
</evidence>
<comment type="subcellular location">
    <subcellularLocation>
        <location evidence="9">Cytoplasm</location>
    </subcellularLocation>
</comment>
<dbReference type="EC" id="2.3.1.180" evidence="9"/>
<feature type="region of interest" description="ACP-binding" evidence="9">
    <location>
        <begin position="252"/>
        <end position="256"/>
    </location>
</feature>
<dbReference type="CDD" id="cd00830">
    <property type="entry name" value="KAS_III"/>
    <property type="match status" value="1"/>
</dbReference>
<dbReference type="GO" id="GO:0033818">
    <property type="term" value="F:beta-ketoacyl-acyl-carrier-protein synthase III activity"/>
    <property type="evidence" value="ECO:0007669"/>
    <property type="project" value="UniProtKB-UniRule"/>
</dbReference>
<dbReference type="InterPro" id="IPR004655">
    <property type="entry name" value="FabH"/>
</dbReference>
<evidence type="ECO:0000256" key="5">
    <source>
        <dbReference type="ARBA" id="ARBA00022832"/>
    </source>
</evidence>
<evidence type="ECO:0000256" key="9">
    <source>
        <dbReference type="HAMAP-Rule" id="MF_01815"/>
    </source>
</evidence>
<dbReference type="Gene3D" id="3.40.47.10">
    <property type="match status" value="2"/>
</dbReference>
<dbReference type="GO" id="GO:0044550">
    <property type="term" value="P:secondary metabolite biosynthetic process"/>
    <property type="evidence" value="ECO:0007669"/>
    <property type="project" value="TreeGrafter"/>
</dbReference>
<dbReference type="OrthoDB" id="9815506at2"/>
<comment type="domain">
    <text evidence="9">The last Arg residue of the ACP-binding site is essential for the weak association between ACP/AcpP and FabH.</text>
</comment>
<accession>A0A255GP29</accession>
<dbReference type="EMBL" id="NMVQ01000046">
    <property type="protein sequence ID" value="OYO17331.1"/>
    <property type="molecule type" value="Genomic_DNA"/>
</dbReference>